<organism evidence="3 4">
    <name type="scientific">Arthrobacter halodurans</name>
    <dbReference type="NCBI Taxonomy" id="516699"/>
    <lineage>
        <taxon>Bacteria</taxon>
        <taxon>Bacillati</taxon>
        <taxon>Actinomycetota</taxon>
        <taxon>Actinomycetes</taxon>
        <taxon>Micrococcales</taxon>
        <taxon>Micrococcaceae</taxon>
        <taxon>Arthrobacter</taxon>
    </lineage>
</organism>
<dbReference type="InterPro" id="IPR029021">
    <property type="entry name" value="Prot-tyrosine_phosphatase-like"/>
</dbReference>
<dbReference type="PANTHER" id="PTHR31126">
    <property type="entry name" value="TYROSINE-PROTEIN PHOSPHATASE"/>
    <property type="match status" value="1"/>
</dbReference>
<feature type="domain" description="Tyrosine specific protein phosphatases" evidence="2">
    <location>
        <begin position="120"/>
        <end position="184"/>
    </location>
</feature>
<dbReference type="EC" id="3.1.3.48" evidence="3"/>
<sequence length="255" mass="27308">MAVRAAGDAGEVTGPAPGVLNMRPVIEGVAYRSSAPFGWDATRVLRFLAEHGIDAVVDLRSPTESALVPWLLDHGGRAGLPELVSAPLDPTEGRPSGTRPLETPSDLADLYLWWTRERPDAVVRAVTPIADGRTTLLHCAAGKDRTGVLSAVVHLAAGTPREEIVRDYAHTTVELPSVLLALRDVYLRSHPEEARRAFAAPNPPVILTAPAAAMEAFLERFLQRHGSAEAYLRAAGMAGASVERLAERLRAGARQ</sequence>
<dbReference type="InterPro" id="IPR026893">
    <property type="entry name" value="Tyr/Ser_Pase_IphP-type"/>
</dbReference>
<proteinExistence type="inferred from homology"/>
<dbReference type="RefSeq" id="WP_373971637.1">
    <property type="nucleotide sequence ID" value="NZ_JBHDLJ010000005.1"/>
</dbReference>
<dbReference type="PROSITE" id="PS50056">
    <property type="entry name" value="TYR_PHOSPHATASE_2"/>
    <property type="match status" value="1"/>
</dbReference>
<dbReference type="Pfam" id="PF13350">
    <property type="entry name" value="Y_phosphatase3"/>
    <property type="match status" value="1"/>
</dbReference>
<accession>A0ABV4UNE5</accession>
<evidence type="ECO:0000256" key="1">
    <source>
        <dbReference type="ARBA" id="ARBA00009580"/>
    </source>
</evidence>
<dbReference type="InterPro" id="IPR016130">
    <property type="entry name" value="Tyr_Pase_AS"/>
</dbReference>
<comment type="caution">
    <text evidence="3">The sequence shown here is derived from an EMBL/GenBank/DDBJ whole genome shotgun (WGS) entry which is preliminary data.</text>
</comment>
<evidence type="ECO:0000313" key="4">
    <source>
        <dbReference type="Proteomes" id="UP001575652"/>
    </source>
</evidence>
<dbReference type="EMBL" id="JBHDLJ010000005">
    <property type="protein sequence ID" value="MFB0834461.1"/>
    <property type="molecule type" value="Genomic_DNA"/>
</dbReference>
<name>A0ABV4UNE5_9MICC</name>
<gene>
    <name evidence="3" type="ORF">ACETWP_07665</name>
</gene>
<dbReference type="InterPro" id="IPR000387">
    <property type="entry name" value="Tyr_Pase_dom"/>
</dbReference>
<dbReference type="Proteomes" id="UP001575652">
    <property type="component" value="Unassembled WGS sequence"/>
</dbReference>
<dbReference type="GO" id="GO:0004725">
    <property type="term" value="F:protein tyrosine phosphatase activity"/>
    <property type="evidence" value="ECO:0007669"/>
    <property type="project" value="UniProtKB-EC"/>
</dbReference>
<dbReference type="SUPFAM" id="SSF52799">
    <property type="entry name" value="(Phosphotyrosine protein) phosphatases II"/>
    <property type="match status" value="1"/>
</dbReference>
<comment type="similarity">
    <text evidence="1">Belongs to the protein-tyrosine phosphatase family.</text>
</comment>
<evidence type="ECO:0000313" key="3">
    <source>
        <dbReference type="EMBL" id="MFB0834461.1"/>
    </source>
</evidence>
<evidence type="ECO:0000259" key="2">
    <source>
        <dbReference type="PROSITE" id="PS50056"/>
    </source>
</evidence>
<keyword evidence="4" id="KW-1185">Reference proteome</keyword>
<dbReference type="PROSITE" id="PS00383">
    <property type="entry name" value="TYR_PHOSPHATASE_1"/>
    <property type="match status" value="1"/>
</dbReference>
<dbReference type="PANTHER" id="PTHR31126:SF1">
    <property type="entry name" value="TYROSINE SPECIFIC PROTEIN PHOSPHATASES DOMAIN-CONTAINING PROTEIN"/>
    <property type="match status" value="1"/>
</dbReference>
<protein>
    <submittedName>
        <fullName evidence="3">Tyrosine-protein phosphatase</fullName>
        <ecNumber evidence="3">3.1.3.48</ecNumber>
    </submittedName>
</protein>
<dbReference type="Gene3D" id="3.90.190.10">
    <property type="entry name" value="Protein tyrosine phosphatase superfamily"/>
    <property type="match status" value="1"/>
</dbReference>
<reference evidence="3 4" key="1">
    <citation type="submission" date="2024-09" db="EMBL/GenBank/DDBJ databases">
        <authorList>
            <person name="Salinas-Garcia M.A."/>
            <person name="Prieme A."/>
        </authorList>
    </citation>
    <scope>NUCLEOTIDE SEQUENCE [LARGE SCALE GENOMIC DNA]</scope>
    <source>
        <strain evidence="3 4">DSM 21081</strain>
    </source>
</reference>
<keyword evidence="3" id="KW-0378">Hydrolase</keyword>